<protein>
    <submittedName>
        <fullName evidence="1">Uncharacterized protein</fullName>
    </submittedName>
</protein>
<proteinExistence type="predicted"/>
<keyword evidence="2" id="KW-1185">Reference proteome</keyword>
<accession>A0A6A4PGX8</accession>
<dbReference type="Proteomes" id="UP000447434">
    <property type="component" value="Chromosome 13"/>
</dbReference>
<reference evidence="2" key="1">
    <citation type="journal article" date="2020" name="Nat. Commun.">
        <title>Genome sequence of the cluster root forming white lupin.</title>
        <authorList>
            <person name="Hufnagel B."/>
            <person name="Marques A."/>
            <person name="Soriano A."/>
            <person name="Marques L."/>
            <person name="Divol F."/>
            <person name="Doumas P."/>
            <person name="Sallet E."/>
            <person name="Mancinotti D."/>
            <person name="Carrere S."/>
            <person name="Marande W."/>
            <person name="Arribat S."/>
            <person name="Keller J."/>
            <person name="Huneau C."/>
            <person name="Blein T."/>
            <person name="Aime D."/>
            <person name="Laguerre M."/>
            <person name="Taylor J."/>
            <person name="Schubert V."/>
            <person name="Nelson M."/>
            <person name="Geu-Flores F."/>
            <person name="Crespi M."/>
            <person name="Gallardo-Guerrero K."/>
            <person name="Delaux P.-M."/>
            <person name="Salse J."/>
            <person name="Berges H."/>
            <person name="Guyot R."/>
            <person name="Gouzy J."/>
            <person name="Peret B."/>
        </authorList>
    </citation>
    <scope>NUCLEOTIDE SEQUENCE [LARGE SCALE GENOMIC DNA]</scope>
    <source>
        <strain evidence="2">cv. Amiga</strain>
    </source>
</reference>
<comment type="caution">
    <text evidence="1">The sequence shown here is derived from an EMBL/GenBank/DDBJ whole genome shotgun (WGS) entry which is preliminary data.</text>
</comment>
<organism evidence="1 2">
    <name type="scientific">Lupinus albus</name>
    <name type="common">White lupine</name>
    <name type="synonym">Lupinus termis</name>
    <dbReference type="NCBI Taxonomy" id="3870"/>
    <lineage>
        <taxon>Eukaryota</taxon>
        <taxon>Viridiplantae</taxon>
        <taxon>Streptophyta</taxon>
        <taxon>Embryophyta</taxon>
        <taxon>Tracheophyta</taxon>
        <taxon>Spermatophyta</taxon>
        <taxon>Magnoliopsida</taxon>
        <taxon>eudicotyledons</taxon>
        <taxon>Gunneridae</taxon>
        <taxon>Pentapetalae</taxon>
        <taxon>rosids</taxon>
        <taxon>fabids</taxon>
        <taxon>Fabales</taxon>
        <taxon>Fabaceae</taxon>
        <taxon>Papilionoideae</taxon>
        <taxon>50 kb inversion clade</taxon>
        <taxon>genistoids sensu lato</taxon>
        <taxon>core genistoids</taxon>
        <taxon>Genisteae</taxon>
        <taxon>Lupinus</taxon>
    </lineage>
</organism>
<name>A0A6A4PGX8_LUPAL</name>
<sequence>MLFGWKVSMFVPILRSINYASKLSIFLIDYSTDKNLKGMSSRSLEDVANKDSQRSKVCWPLGVFVSYFIEVANEDVSISDTPLGARGSSRGNNI</sequence>
<dbReference type="EMBL" id="WOCE01000013">
    <property type="protein sequence ID" value="KAE9600788.1"/>
    <property type="molecule type" value="Genomic_DNA"/>
</dbReference>
<evidence type="ECO:0000313" key="1">
    <source>
        <dbReference type="EMBL" id="KAE9600788.1"/>
    </source>
</evidence>
<gene>
    <name evidence="1" type="ORF">Lalb_Chr13g0290661</name>
</gene>
<dbReference type="AlphaFoldDB" id="A0A6A4PGX8"/>
<evidence type="ECO:0000313" key="2">
    <source>
        <dbReference type="Proteomes" id="UP000447434"/>
    </source>
</evidence>